<feature type="chain" id="PRO_5046848156" description="Partial AB-hydrolase lipase domain-containing protein" evidence="2">
    <location>
        <begin position="20"/>
        <end position="577"/>
    </location>
</feature>
<dbReference type="Gene3D" id="3.40.50.1820">
    <property type="entry name" value="alpha/beta hydrolase"/>
    <property type="match status" value="1"/>
</dbReference>
<dbReference type="EMBL" id="CAJPIN010014411">
    <property type="protein sequence ID" value="CAG2061047.1"/>
    <property type="molecule type" value="Genomic_DNA"/>
</dbReference>
<dbReference type="InterPro" id="IPR006693">
    <property type="entry name" value="AB_hydrolase_lipase"/>
</dbReference>
<accession>A0ABN7P560</accession>
<organism evidence="4 5">
    <name type="scientific">Timema podura</name>
    <name type="common">Walking stick</name>
    <dbReference type="NCBI Taxonomy" id="61482"/>
    <lineage>
        <taxon>Eukaryota</taxon>
        <taxon>Metazoa</taxon>
        <taxon>Ecdysozoa</taxon>
        <taxon>Arthropoda</taxon>
        <taxon>Hexapoda</taxon>
        <taxon>Insecta</taxon>
        <taxon>Pterygota</taxon>
        <taxon>Neoptera</taxon>
        <taxon>Polyneoptera</taxon>
        <taxon>Phasmatodea</taxon>
        <taxon>Timematodea</taxon>
        <taxon>Timematoidea</taxon>
        <taxon>Timematidae</taxon>
        <taxon>Timema</taxon>
    </lineage>
</organism>
<evidence type="ECO:0000256" key="2">
    <source>
        <dbReference type="SAM" id="SignalP"/>
    </source>
</evidence>
<name>A0ABN7P560_TIMPD</name>
<evidence type="ECO:0000313" key="4">
    <source>
        <dbReference type="EMBL" id="CAG2061047.1"/>
    </source>
</evidence>
<dbReference type="Proteomes" id="UP001153148">
    <property type="component" value="Unassembled WGS sequence"/>
</dbReference>
<feature type="compositionally biased region" description="Polar residues" evidence="1">
    <location>
        <begin position="151"/>
        <end position="162"/>
    </location>
</feature>
<evidence type="ECO:0000259" key="3">
    <source>
        <dbReference type="Pfam" id="PF04083"/>
    </source>
</evidence>
<feature type="region of interest" description="Disordered" evidence="1">
    <location>
        <begin position="127"/>
        <end position="186"/>
    </location>
</feature>
<feature type="signal peptide" evidence="2">
    <location>
        <begin position="1"/>
        <end position="19"/>
    </location>
</feature>
<gene>
    <name evidence="4" type="ORF">TPAB3V08_LOCUS8002</name>
</gene>
<proteinExistence type="predicted"/>
<feature type="compositionally biased region" description="Polar residues" evidence="1">
    <location>
        <begin position="127"/>
        <end position="138"/>
    </location>
</feature>
<dbReference type="PANTHER" id="PTHR11005">
    <property type="entry name" value="LYSOSOMAL ACID LIPASE-RELATED"/>
    <property type="match status" value="1"/>
</dbReference>
<feature type="domain" description="Partial AB-hydrolase lipase" evidence="3">
    <location>
        <begin position="485"/>
        <end position="544"/>
    </location>
</feature>
<sequence length="577" mass="64620">MICLTVFSFLASIFLETIAEVGENNKNIYIFGLDNIKGEKFKIPTDIDLRLCTCKLISKPEFLQCIKNSSFDEDGYSSAYIFNNSSSVYGEKANNKSVTHNDGDKADNPKLIATRFEGREEVINLEGKTNSTLSSNDNNVEEKVSDVAKNGSESFSNNASEKTNNHAKTNRQKETKNPINNSNYGVSHRQYSEKNNLLENKIHLKNADAIILNDTENNKPVKVKTIKQSGSNNTLAEFIDNDKTYEGASEISVLSRKAEEKTYIGTVNVKKNKSETIGTKQKLNHVNETQTVTSHNSSNVIKITRENITNRQTFSSTQTRPKIIKSKINAIGIKRSNDLVHQFSSDDISWENESTEDKNNNPNAYKQIKGSVLKHTHNETLSQETVSKMFFDSGEVLNTENSEEKQPLNNQNEKKINFEDDVKHLGYMISEELGNVTRECDPKTTKPIKWCIHKPDKDSVAWLSTALQAMDISPDRIVPYYEPPDIIKKYKYPAQSHTVTTEDGYILQVHRIPHGRNINSSGVNPGNKVVLLLHGLLASSASFVDLGPSRGLGEQYLFKGDGGALRGVADFRKARII</sequence>
<evidence type="ECO:0000256" key="1">
    <source>
        <dbReference type="SAM" id="MobiDB-lite"/>
    </source>
</evidence>
<reference evidence="4" key="1">
    <citation type="submission" date="2021-03" db="EMBL/GenBank/DDBJ databases">
        <authorList>
            <person name="Tran Van P."/>
        </authorList>
    </citation>
    <scope>NUCLEOTIDE SEQUENCE</scope>
</reference>
<dbReference type="InterPro" id="IPR029058">
    <property type="entry name" value="AB_hydrolase_fold"/>
</dbReference>
<comment type="caution">
    <text evidence="4">The sequence shown here is derived from an EMBL/GenBank/DDBJ whole genome shotgun (WGS) entry which is preliminary data.</text>
</comment>
<protein>
    <recommendedName>
        <fullName evidence="3">Partial AB-hydrolase lipase domain-containing protein</fullName>
    </recommendedName>
</protein>
<keyword evidence="5" id="KW-1185">Reference proteome</keyword>
<evidence type="ECO:0000313" key="5">
    <source>
        <dbReference type="Proteomes" id="UP001153148"/>
    </source>
</evidence>
<dbReference type="SUPFAM" id="SSF53474">
    <property type="entry name" value="alpha/beta-Hydrolases"/>
    <property type="match status" value="1"/>
</dbReference>
<keyword evidence="2" id="KW-0732">Signal</keyword>
<dbReference type="Pfam" id="PF04083">
    <property type="entry name" value="Abhydro_lipase"/>
    <property type="match status" value="1"/>
</dbReference>